<evidence type="ECO:0000256" key="10">
    <source>
        <dbReference type="ARBA" id="ARBA00023033"/>
    </source>
</evidence>
<reference evidence="13 14" key="1">
    <citation type="journal article" date="2010" name="Proc. Natl. Acad. Sci. U.S.A.">
        <title>Insights into evolution of multicellular fungi from the assembled chromosomes of the mushroom Coprinopsis cinerea (Coprinus cinereus).</title>
        <authorList>
            <person name="Stajich J.E."/>
            <person name="Wilke S.K."/>
            <person name="Ahren D."/>
            <person name="Au C.H."/>
            <person name="Birren B.W."/>
            <person name="Borodovsky M."/>
            <person name="Burns C."/>
            <person name="Canback B."/>
            <person name="Casselton L.A."/>
            <person name="Cheng C.K."/>
            <person name="Deng J."/>
            <person name="Dietrich F.S."/>
            <person name="Fargo D.C."/>
            <person name="Farman M.L."/>
            <person name="Gathman A.C."/>
            <person name="Goldberg J."/>
            <person name="Guigo R."/>
            <person name="Hoegger P.J."/>
            <person name="Hooker J.B."/>
            <person name="Huggins A."/>
            <person name="James T.Y."/>
            <person name="Kamada T."/>
            <person name="Kilaru S."/>
            <person name="Kodira C."/>
            <person name="Kues U."/>
            <person name="Kupfer D."/>
            <person name="Kwan H.S."/>
            <person name="Lomsadze A."/>
            <person name="Li W."/>
            <person name="Lilly W.W."/>
            <person name="Ma L.J."/>
            <person name="Mackey A.J."/>
            <person name="Manning G."/>
            <person name="Martin F."/>
            <person name="Muraguchi H."/>
            <person name="Natvig D.O."/>
            <person name="Palmerini H."/>
            <person name="Ramesh M.A."/>
            <person name="Rehmeyer C.J."/>
            <person name="Roe B.A."/>
            <person name="Shenoy N."/>
            <person name="Stanke M."/>
            <person name="Ter-Hovhannisyan V."/>
            <person name="Tunlid A."/>
            <person name="Velagapudi R."/>
            <person name="Vision T.J."/>
            <person name="Zeng Q."/>
            <person name="Zolan M.E."/>
            <person name="Pukkila P.J."/>
        </authorList>
    </citation>
    <scope>NUCLEOTIDE SEQUENCE [LARGE SCALE GENOMIC DNA]</scope>
    <source>
        <strain evidence="14">Okayama-7 / 130 / ATCC MYA-4618 / FGSC 9003</strain>
    </source>
</reference>
<dbReference type="HOGENOM" id="CLU_001570_21_0_1"/>
<keyword evidence="8" id="KW-0560">Oxidoreductase</keyword>
<dbReference type="GeneID" id="9380301"/>
<dbReference type="PANTHER" id="PTHR46300:SF2">
    <property type="entry name" value="CYTOCHROME P450 MONOOXYGENASE ALNH-RELATED"/>
    <property type="match status" value="1"/>
</dbReference>
<dbReference type="Pfam" id="PF00067">
    <property type="entry name" value="p450"/>
    <property type="match status" value="1"/>
</dbReference>
<dbReference type="SUPFAM" id="SSF48264">
    <property type="entry name" value="Cytochrome P450"/>
    <property type="match status" value="1"/>
</dbReference>
<dbReference type="GO" id="GO:0004497">
    <property type="term" value="F:monooxygenase activity"/>
    <property type="evidence" value="ECO:0007669"/>
    <property type="project" value="UniProtKB-KW"/>
</dbReference>
<keyword evidence="5 12" id="KW-0812">Transmembrane</keyword>
<keyword evidence="10" id="KW-0503">Monooxygenase</keyword>
<dbReference type="VEuPathDB" id="FungiDB:CC1G_14899"/>
<feature type="transmembrane region" description="Helical" evidence="12">
    <location>
        <begin position="12"/>
        <end position="30"/>
    </location>
</feature>
<dbReference type="eggNOG" id="ENOG502SX65">
    <property type="taxonomic scope" value="Eukaryota"/>
</dbReference>
<comment type="subcellular location">
    <subcellularLocation>
        <location evidence="2">Membrane</location>
        <topology evidence="2">Single-pass membrane protein</topology>
    </subcellularLocation>
</comment>
<gene>
    <name evidence="13" type="ORF">CC1G_14899</name>
</gene>
<evidence type="ECO:0000256" key="9">
    <source>
        <dbReference type="ARBA" id="ARBA00023004"/>
    </source>
</evidence>
<sequence>MLGASGLLADFTVPVVPVFIFLFGFGYAYVTRQRRPKSTFPVPPGPKRLPFIGNALQIPLEEPWKTYKEWTRLYSNVIYMEVIGQPIVILNSFSGVQDLLIKRAAKYSDRATIPAIEM</sequence>
<dbReference type="RefSeq" id="XP_002910922.1">
    <property type="nucleotide sequence ID" value="XM_002910876.1"/>
</dbReference>
<keyword evidence="11 12" id="KW-0472">Membrane</keyword>
<keyword evidence="9" id="KW-0408">Iron</keyword>
<dbReference type="InParanoid" id="D6RNL2"/>
<accession>D6RNL2</accession>
<keyword evidence="7 12" id="KW-1133">Transmembrane helix</keyword>
<evidence type="ECO:0008006" key="15">
    <source>
        <dbReference type="Google" id="ProtNLM"/>
    </source>
</evidence>
<evidence type="ECO:0000313" key="14">
    <source>
        <dbReference type="Proteomes" id="UP000001861"/>
    </source>
</evidence>
<proteinExistence type="inferred from homology"/>
<dbReference type="EMBL" id="AACS02000007">
    <property type="protein sequence ID" value="EFI27428.1"/>
    <property type="molecule type" value="Genomic_DNA"/>
</dbReference>
<dbReference type="GO" id="GO:0016020">
    <property type="term" value="C:membrane"/>
    <property type="evidence" value="ECO:0007669"/>
    <property type="project" value="UniProtKB-SubCell"/>
</dbReference>
<dbReference type="InterPro" id="IPR036396">
    <property type="entry name" value="Cyt_P450_sf"/>
</dbReference>
<comment type="cofactor">
    <cofactor evidence="1">
        <name>heme</name>
        <dbReference type="ChEBI" id="CHEBI:30413"/>
    </cofactor>
</comment>
<dbReference type="InterPro" id="IPR001128">
    <property type="entry name" value="Cyt_P450"/>
</dbReference>
<evidence type="ECO:0000256" key="1">
    <source>
        <dbReference type="ARBA" id="ARBA00001971"/>
    </source>
</evidence>
<comment type="similarity">
    <text evidence="3">Belongs to the cytochrome P450 family.</text>
</comment>
<evidence type="ECO:0000256" key="8">
    <source>
        <dbReference type="ARBA" id="ARBA00023002"/>
    </source>
</evidence>
<evidence type="ECO:0000313" key="13">
    <source>
        <dbReference type="EMBL" id="EFI27428.1"/>
    </source>
</evidence>
<name>D6RNL2_COPC7</name>
<evidence type="ECO:0000256" key="7">
    <source>
        <dbReference type="ARBA" id="ARBA00022989"/>
    </source>
</evidence>
<dbReference type="PANTHER" id="PTHR46300">
    <property type="entry name" value="P450, PUTATIVE (EUROFUNG)-RELATED-RELATED"/>
    <property type="match status" value="1"/>
</dbReference>
<dbReference type="KEGG" id="cci:CC1G_14899"/>
<dbReference type="AlphaFoldDB" id="D6RNL2"/>
<dbReference type="GO" id="GO:0020037">
    <property type="term" value="F:heme binding"/>
    <property type="evidence" value="ECO:0007669"/>
    <property type="project" value="InterPro"/>
</dbReference>
<dbReference type="GO" id="GO:0005506">
    <property type="term" value="F:iron ion binding"/>
    <property type="evidence" value="ECO:0007669"/>
    <property type="project" value="InterPro"/>
</dbReference>
<organism evidence="13 14">
    <name type="scientific">Coprinopsis cinerea (strain Okayama-7 / 130 / ATCC MYA-4618 / FGSC 9003)</name>
    <name type="common">Inky cap fungus</name>
    <name type="synonym">Hormographiella aspergillata</name>
    <dbReference type="NCBI Taxonomy" id="240176"/>
    <lineage>
        <taxon>Eukaryota</taxon>
        <taxon>Fungi</taxon>
        <taxon>Dikarya</taxon>
        <taxon>Basidiomycota</taxon>
        <taxon>Agaricomycotina</taxon>
        <taxon>Agaricomycetes</taxon>
        <taxon>Agaricomycetidae</taxon>
        <taxon>Agaricales</taxon>
        <taxon>Agaricineae</taxon>
        <taxon>Psathyrellaceae</taxon>
        <taxon>Coprinopsis</taxon>
    </lineage>
</organism>
<evidence type="ECO:0000256" key="6">
    <source>
        <dbReference type="ARBA" id="ARBA00022723"/>
    </source>
</evidence>
<dbReference type="OrthoDB" id="1055148at2759"/>
<evidence type="ECO:0000256" key="3">
    <source>
        <dbReference type="ARBA" id="ARBA00010617"/>
    </source>
</evidence>
<protein>
    <recommendedName>
        <fullName evidence="15">Cytochrome P450</fullName>
    </recommendedName>
</protein>
<dbReference type="OMA" id="LEWKETY"/>
<dbReference type="GO" id="GO:0016705">
    <property type="term" value="F:oxidoreductase activity, acting on paired donors, with incorporation or reduction of molecular oxygen"/>
    <property type="evidence" value="ECO:0007669"/>
    <property type="project" value="InterPro"/>
</dbReference>
<evidence type="ECO:0000256" key="4">
    <source>
        <dbReference type="ARBA" id="ARBA00022617"/>
    </source>
</evidence>
<dbReference type="Gene3D" id="1.10.630.10">
    <property type="entry name" value="Cytochrome P450"/>
    <property type="match status" value="1"/>
</dbReference>
<keyword evidence="14" id="KW-1185">Reference proteome</keyword>
<keyword evidence="6" id="KW-0479">Metal-binding</keyword>
<dbReference type="Proteomes" id="UP000001861">
    <property type="component" value="Unassembled WGS sequence"/>
</dbReference>
<evidence type="ECO:0000256" key="11">
    <source>
        <dbReference type="ARBA" id="ARBA00023136"/>
    </source>
</evidence>
<keyword evidence="4" id="KW-0349">Heme</keyword>
<evidence type="ECO:0000256" key="12">
    <source>
        <dbReference type="SAM" id="Phobius"/>
    </source>
</evidence>
<evidence type="ECO:0000256" key="2">
    <source>
        <dbReference type="ARBA" id="ARBA00004167"/>
    </source>
</evidence>
<comment type="caution">
    <text evidence="13">The sequence shown here is derived from an EMBL/GenBank/DDBJ whole genome shotgun (WGS) entry which is preliminary data.</text>
</comment>
<dbReference type="InterPro" id="IPR050364">
    <property type="entry name" value="Cytochrome_P450_fung"/>
</dbReference>
<evidence type="ECO:0000256" key="5">
    <source>
        <dbReference type="ARBA" id="ARBA00022692"/>
    </source>
</evidence>